<dbReference type="EMBL" id="JBHPKH010000099">
    <property type="protein sequence ID" value="MFC1573228.1"/>
    <property type="molecule type" value="Genomic_DNA"/>
</dbReference>
<evidence type="ECO:0000256" key="4">
    <source>
        <dbReference type="ARBA" id="ARBA00022801"/>
    </source>
</evidence>
<keyword evidence="4 5" id="KW-0378">Hydrolase</keyword>
<comment type="function">
    <text evidence="5">Toxic component of a toxin-antitoxin (TA) system. An RNase.</text>
</comment>
<protein>
    <recommendedName>
        <fullName evidence="5">Ribonuclease VapC</fullName>
        <shortName evidence="5">RNase VapC</shortName>
        <ecNumber evidence="5">3.1.-.-</ecNumber>
    </recommendedName>
    <alternativeName>
        <fullName evidence="5">Toxin VapC</fullName>
    </alternativeName>
</protein>
<comment type="cofactor">
    <cofactor evidence="5">
        <name>Mg(2+)</name>
        <dbReference type="ChEBI" id="CHEBI:18420"/>
    </cofactor>
</comment>
<dbReference type="InterPro" id="IPR022907">
    <property type="entry name" value="VapC_family"/>
</dbReference>
<evidence type="ECO:0000256" key="5">
    <source>
        <dbReference type="HAMAP-Rule" id="MF_00265"/>
    </source>
</evidence>
<evidence type="ECO:0000313" key="7">
    <source>
        <dbReference type="EMBL" id="MFC1573228.1"/>
    </source>
</evidence>
<keyword evidence="1 5" id="KW-1277">Toxin-antitoxin system</keyword>
<dbReference type="SUPFAM" id="SSF88723">
    <property type="entry name" value="PIN domain-like"/>
    <property type="match status" value="1"/>
</dbReference>
<feature type="binding site" evidence="5">
    <location>
        <position position="5"/>
    </location>
    <ligand>
        <name>Mg(2+)</name>
        <dbReference type="ChEBI" id="CHEBI:18420"/>
    </ligand>
</feature>
<gene>
    <name evidence="5" type="primary">vapC</name>
    <name evidence="7" type="ORF">ACFL6M_06475</name>
</gene>
<keyword evidence="3 5" id="KW-0479">Metal-binding</keyword>
<dbReference type="EC" id="3.1.-.-" evidence="5"/>
<comment type="similarity">
    <text evidence="5">Belongs to the PINc/VapC protein family.</text>
</comment>
<proteinExistence type="inferred from homology"/>
<evidence type="ECO:0000313" key="8">
    <source>
        <dbReference type="Proteomes" id="UP001593833"/>
    </source>
</evidence>
<accession>A0ABV6YLN1</accession>
<dbReference type="InterPro" id="IPR002716">
    <property type="entry name" value="PIN_dom"/>
</dbReference>
<keyword evidence="5" id="KW-0460">Magnesium</keyword>
<dbReference type="InterPro" id="IPR029060">
    <property type="entry name" value="PIN-like_dom_sf"/>
</dbReference>
<comment type="caution">
    <text evidence="7">The sequence shown here is derived from an EMBL/GenBank/DDBJ whole genome shotgun (WGS) entry which is preliminary data.</text>
</comment>
<reference evidence="7 8" key="1">
    <citation type="submission" date="2024-09" db="EMBL/GenBank/DDBJ databases">
        <authorList>
            <person name="D'Angelo T."/>
        </authorList>
    </citation>
    <scope>NUCLEOTIDE SEQUENCE [LARGE SCALE GENOMIC DNA]</scope>
    <source>
        <strain evidence="7">SAG AM-320-E07</strain>
    </source>
</reference>
<dbReference type="Gene3D" id="3.40.50.1010">
    <property type="entry name" value="5'-nuclease"/>
    <property type="match status" value="1"/>
</dbReference>
<evidence type="ECO:0000256" key="1">
    <source>
        <dbReference type="ARBA" id="ARBA00022649"/>
    </source>
</evidence>
<feature type="binding site" evidence="5">
    <location>
        <position position="86"/>
    </location>
    <ligand>
        <name>Mg(2+)</name>
        <dbReference type="ChEBI" id="CHEBI:18420"/>
    </ligand>
</feature>
<keyword evidence="5" id="KW-0800">Toxin</keyword>
<keyword evidence="8" id="KW-1185">Reference proteome</keyword>
<dbReference type="Proteomes" id="UP001593833">
    <property type="component" value="Unassembled WGS sequence"/>
</dbReference>
<feature type="domain" description="PIN" evidence="6">
    <location>
        <begin position="2"/>
        <end position="112"/>
    </location>
</feature>
<dbReference type="Pfam" id="PF01850">
    <property type="entry name" value="PIN"/>
    <property type="match status" value="1"/>
</dbReference>
<dbReference type="HAMAP" id="MF_00265">
    <property type="entry name" value="VapC_Nob1"/>
    <property type="match status" value="1"/>
</dbReference>
<evidence type="ECO:0000256" key="3">
    <source>
        <dbReference type="ARBA" id="ARBA00022723"/>
    </source>
</evidence>
<evidence type="ECO:0000259" key="6">
    <source>
        <dbReference type="Pfam" id="PF01850"/>
    </source>
</evidence>
<evidence type="ECO:0000256" key="2">
    <source>
        <dbReference type="ARBA" id="ARBA00022722"/>
    </source>
</evidence>
<organism evidence="7 8">
    <name type="scientific">Eiseniibacteriota bacterium</name>
    <dbReference type="NCBI Taxonomy" id="2212470"/>
    <lineage>
        <taxon>Bacteria</taxon>
        <taxon>Candidatus Eiseniibacteriota</taxon>
    </lineage>
</organism>
<name>A0ABV6YLN1_UNCEI</name>
<keyword evidence="2 5" id="KW-0540">Nuclease</keyword>
<sequence length="119" mass="13122">MVLVDTSVWIEHLRKGHPGLVGLLKEGLVLGHSFVIGELACGNIRNRDEILTLLRALPQGRLAEHTEVLHLIESGELYGRGIGWVDSHLLASALITGCGLWTFDRRLQRLARGLSVPSR</sequence>